<dbReference type="EMBL" id="MK071982">
    <property type="protein sequence ID" value="AYV76128.1"/>
    <property type="molecule type" value="Genomic_DNA"/>
</dbReference>
<protein>
    <submittedName>
        <fullName evidence="1">Uncharacterized protein</fullName>
    </submittedName>
</protein>
<reference evidence="1" key="1">
    <citation type="submission" date="2018-10" db="EMBL/GenBank/DDBJ databases">
        <title>Hidden diversity of soil giant viruses.</title>
        <authorList>
            <person name="Schulz F."/>
            <person name="Alteio L."/>
            <person name="Goudeau D."/>
            <person name="Ryan E.M."/>
            <person name="Malmstrom R.R."/>
            <person name="Blanchard J."/>
            <person name="Woyke T."/>
        </authorList>
    </citation>
    <scope>NUCLEOTIDE SEQUENCE</scope>
    <source>
        <strain evidence="1">TEV1</strain>
    </source>
</reference>
<organism evidence="1">
    <name type="scientific">Terrestrivirus sp</name>
    <dbReference type="NCBI Taxonomy" id="2487775"/>
    <lineage>
        <taxon>Viruses</taxon>
        <taxon>Varidnaviria</taxon>
        <taxon>Bamfordvirae</taxon>
        <taxon>Nucleocytoviricota</taxon>
        <taxon>Megaviricetes</taxon>
        <taxon>Imitervirales</taxon>
        <taxon>Mimiviridae</taxon>
        <taxon>Klosneuvirinae</taxon>
    </lineage>
</organism>
<name>A0A3G4ZMR0_9VIRU</name>
<evidence type="ECO:0000313" key="1">
    <source>
        <dbReference type="EMBL" id="AYV76128.1"/>
    </source>
</evidence>
<gene>
    <name evidence="1" type="ORF">Terrestrivirus4_176</name>
</gene>
<sequence length="117" mass="12905">MILNSKNVLLFIEPMNGKSTQPVNDDITVFIETLLNTAMNTDSKTGAVLGNGSFVKGLSTMGVHTCCCGKSSESCDYEIHTGYYTNSLAAHYLRWHRSEVPGEELNKVISLMKTLDR</sequence>
<accession>A0A3G4ZMR0</accession>
<proteinExistence type="predicted"/>